<organism evidence="2 3">
    <name type="scientific">Bugula neritina</name>
    <name type="common">Brown bryozoan</name>
    <name type="synonym">Sertularia neritina</name>
    <dbReference type="NCBI Taxonomy" id="10212"/>
    <lineage>
        <taxon>Eukaryota</taxon>
        <taxon>Metazoa</taxon>
        <taxon>Spiralia</taxon>
        <taxon>Lophotrochozoa</taxon>
        <taxon>Bryozoa</taxon>
        <taxon>Gymnolaemata</taxon>
        <taxon>Cheilostomatida</taxon>
        <taxon>Flustrina</taxon>
        <taxon>Buguloidea</taxon>
        <taxon>Bugulidae</taxon>
        <taxon>Bugula</taxon>
    </lineage>
</organism>
<evidence type="ECO:0000256" key="1">
    <source>
        <dbReference type="SAM" id="MobiDB-lite"/>
    </source>
</evidence>
<comment type="caution">
    <text evidence="2">The sequence shown here is derived from an EMBL/GenBank/DDBJ whole genome shotgun (WGS) entry which is preliminary data.</text>
</comment>
<feature type="compositionally biased region" description="Basic and acidic residues" evidence="1">
    <location>
        <begin position="151"/>
        <end position="160"/>
    </location>
</feature>
<accession>A0A7J7KBP3</accession>
<keyword evidence="3" id="KW-1185">Reference proteome</keyword>
<name>A0A7J7KBP3_BUGNE</name>
<dbReference type="AlphaFoldDB" id="A0A7J7KBP3"/>
<dbReference type="EMBL" id="VXIV02000850">
    <property type="protein sequence ID" value="KAF6035635.1"/>
    <property type="molecule type" value="Genomic_DNA"/>
</dbReference>
<sequence>MLFVLCPIICMHSKLFTKGVNNPELCYHNYFNSNSIYILFNCEHTNHYSVYTTHYSVYTTHYSVYTTHYSIYTTYYSVCTTHNSVYTFNYKCDITQRCLFEPFKSCPLLHFDFTTIKQLFRKIFRLRRKFTTLNREVNQNNIFSHTPPSRTDIKAEKNDASEDYLQPTEVRETPERIEMGDNNEAGQETRFYMNLKEVSEDRGGHYTKLALEERTN</sequence>
<reference evidence="2" key="1">
    <citation type="submission" date="2020-06" db="EMBL/GenBank/DDBJ databases">
        <title>Draft genome of Bugula neritina, a colonial animal packing powerful symbionts and potential medicines.</title>
        <authorList>
            <person name="Rayko M."/>
        </authorList>
    </citation>
    <scope>NUCLEOTIDE SEQUENCE [LARGE SCALE GENOMIC DNA]</scope>
    <source>
        <strain evidence="2">Kwan_BN1</strain>
    </source>
</reference>
<evidence type="ECO:0000313" key="3">
    <source>
        <dbReference type="Proteomes" id="UP000593567"/>
    </source>
</evidence>
<evidence type="ECO:0000313" key="2">
    <source>
        <dbReference type="EMBL" id="KAF6035635.1"/>
    </source>
</evidence>
<gene>
    <name evidence="2" type="ORF">EB796_006055</name>
</gene>
<feature type="region of interest" description="Disordered" evidence="1">
    <location>
        <begin position="141"/>
        <end position="164"/>
    </location>
</feature>
<proteinExistence type="predicted"/>
<protein>
    <submittedName>
        <fullName evidence="2">Uncharacterized protein</fullName>
    </submittedName>
</protein>
<dbReference type="Proteomes" id="UP000593567">
    <property type="component" value="Unassembled WGS sequence"/>
</dbReference>